<evidence type="ECO:0000256" key="3">
    <source>
        <dbReference type="ARBA" id="ARBA00022475"/>
    </source>
</evidence>
<name>A0A9X3WD58_9BACI</name>
<dbReference type="AlphaFoldDB" id="A0A9X3WD58"/>
<dbReference type="PROSITE" id="PS50850">
    <property type="entry name" value="MFS"/>
    <property type="match status" value="1"/>
</dbReference>
<feature type="transmembrane region" description="Helical" evidence="7">
    <location>
        <begin position="309"/>
        <end position="330"/>
    </location>
</feature>
<dbReference type="InterPro" id="IPR036259">
    <property type="entry name" value="MFS_trans_sf"/>
</dbReference>
<gene>
    <name evidence="9" type="ORF">NC799_04950</name>
</gene>
<evidence type="ECO:0000256" key="1">
    <source>
        <dbReference type="ARBA" id="ARBA00004651"/>
    </source>
</evidence>
<dbReference type="InterPro" id="IPR020846">
    <property type="entry name" value="MFS_dom"/>
</dbReference>
<feature type="transmembrane region" description="Helical" evidence="7">
    <location>
        <begin position="169"/>
        <end position="187"/>
    </location>
</feature>
<dbReference type="Proteomes" id="UP001145069">
    <property type="component" value="Unassembled WGS sequence"/>
</dbReference>
<evidence type="ECO:0000313" key="9">
    <source>
        <dbReference type="EMBL" id="MDC3416256.1"/>
    </source>
</evidence>
<feature type="transmembrane region" description="Helical" evidence="7">
    <location>
        <begin position="216"/>
        <end position="238"/>
    </location>
</feature>
<feature type="transmembrane region" description="Helical" evidence="7">
    <location>
        <begin position="43"/>
        <end position="67"/>
    </location>
</feature>
<dbReference type="RefSeq" id="WP_272445264.1">
    <property type="nucleotide sequence ID" value="NZ_JAMQKC010000003.1"/>
</dbReference>
<reference evidence="9" key="1">
    <citation type="submission" date="2022-06" db="EMBL/GenBank/DDBJ databases">
        <title>Aquibacillus sp. a new bacterium isolated from soil saline samples.</title>
        <authorList>
            <person name="Galisteo C."/>
            <person name="De La Haba R."/>
            <person name="Sanchez-Porro C."/>
            <person name="Ventosa A."/>
        </authorList>
    </citation>
    <scope>NUCLEOTIDE SEQUENCE</scope>
    <source>
        <strain evidence="9">3ASR75-54</strain>
    </source>
</reference>
<evidence type="ECO:0000313" key="10">
    <source>
        <dbReference type="Proteomes" id="UP001145069"/>
    </source>
</evidence>
<proteinExistence type="predicted"/>
<organism evidence="9 10">
    <name type="scientific">Aquibacillus salsiterrae</name>
    <dbReference type="NCBI Taxonomy" id="2950439"/>
    <lineage>
        <taxon>Bacteria</taxon>
        <taxon>Bacillati</taxon>
        <taxon>Bacillota</taxon>
        <taxon>Bacilli</taxon>
        <taxon>Bacillales</taxon>
        <taxon>Bacillaceae</taxon>
        <taxon>Aquibacillus</taxon>
    </lineage>
</organism>
<sequence>MANSKKGLTILAISSIPLIMTLGNSMLIPILPKMESELGLNSFQVSLTITIFSVTAAIFIPILGYFSDRFSRKIIIVPALILYGLGGLLAGLASALFDSAYIWILIGRAMQGIGAAGTAPIAMALTGDLFKGGDQSKVLGLVEASNGFGKVLSPIVGSLLALLVWYGPFWGFPVFCLVSVLLTAIFIKEKKKKVQPPPINKYVKGLFSVFKQEGRWLFTTYLAGATCLLTLFGILFYISDVLEKEYGIDGVTKGAILAIPLLFQMVTSFITGSKIGKNMKVMKRLIVLGLLFMTTSFACLTLVDNLVPFFSILVISSVGTGLVLPCLNSLITGSVGKARRGFVTSLYGSVRFLGVAIGPPVYGWLMSISKNIMFLSTAGLTLFVAILSLTLIHVKHAEAQSDEASNSLFKKLQLNTE</sequence>
<evidence type="ECO:0000256" key="5">
    <source>
        <dbReference type="ARBA" id="ARBA00022989"/>
    </source>
</evidence>
<keyword evidence="5 7" id="KW-1133">Transmembrane helix</keyword>
<dbReference type="GO" id="GO:0022857">
    <property type="term" value="F:transmembrane transporter activity"/>
    <property type="evidence" value="ECO:0007669"/>
    <property type="project" value="InterPro"/>
</dbReference>
<dbReference type="InterPro" id="IPR011701">
    <property type="entry name" value="MFS"/>
</dbReference>
<evidence type="ECO:0000259" key="8">
    <source>
        <dbReference type="PROSITE" id="PS50850"/>
    </source>
</evidence>
<keyword evidence="4 7" id="KW-0812">Transmembrane</keyword>
<evidence type="ECO:0000256" key="6">
    <source>
        <dbReference type="ARBA" id="ARBA00023136"/>
    </source>
</evidence>
<accession>A0A9X3WD58</accession>
<feature type="domain" description="Major facilitator superfamily (MFS) profile" evidence="8">
    <location>
        <begin position="9"/>
        <end position="396"/>
    </location>
</feature>
<feature type="transmembrane region" description="Helical" evidence="7">
    <location>
        <begin position="285"/>
        <end position="303"/>
    </location>
</feature>
<dbReference type="Gene3D" id="1.20.1250.20">
    <property type="entry name" value="MFS general substrate transporter like domains"/>
    <property type="match status" value="1"/>
</dbReference>
<keyword evidence="10" id="KW-1185">Reference proteome</keyword>
<comment type="subcellular location">
    <subcellularLocation>
        <location evidence="1">Cell membrane</location>
        <topology evidence="1">Multi-pass membrane protein</topology>
    </subcellularLocation>
</comment>
<keyword evidence="6 7" id="KW-0472">Membrane</keyword>
<dbReference type="PANTHER" id="PTHR43124">
    <property type="entry name" value="PURINE EFFLUX PUMP PBUE"/>
    <property type="match status" value="1"/>
</dbReference>
<comment type="caution">
    <text evidence="9">The sequence shown here is derived from an EMBL/GenBank/DDBJ whole genome shotgun (WGS) entry which is preliminary data.</text>
</comment>
<dbReference type="CDD" id="cd17474">
    <property type="entry name" value="MFS_YfmO_like"/>
    <property type="match status" value="1"/>
</dbReference>
<feature type="transmembrane region" description="Helical" evidence="7">
    <location>
        <begin position="74"/>
        <end position="96"/>
    </location>
</feature>
<dbReference type="PANTHER" id="PTHR43124:SF3">
    <property type="entry name" value="CHLORAMPHENICOL EFFLUX PUMP RV0191"/>
    <property type="match status" value="1"/>
</dbReference>
<evidence type="ECO:0000256" key="2">
    <source>
        <dbReference type="ARBA" id="ARBA00022448"/>
    </source>
</evidence>
<keyword evidence="2" id="KW-0813">Transport</keyword>
<protein>
    <submittedName>
        <fullName evidence="9">MFS transporter</fullName>
    </submittedName>
</protein>
<dbReference type="InterPro" id="IPR050189">
    <property type="entry name" value="MFS_Efflux_Transporters"/>
</dbReference>
<dbReference type="Pfam" id="PF07690">
    <property type="entry name" value="MFS_1"/>
    <property type="match status" value="1"/>
</dbReference>
<feature type="transmembrane region" description="Helical" evidence="7">
    <location>
        <begin position="250"/>
        <end position="273"/>
    </location>
</feature>
<feature type="transmembrane region" description="Helical" evidence="7">
    <location>
        <begin position="371"/>
        <end position="392"/>
    </location>
</feature>
<feature type="transmembrane region" description="Helical" evidence="7">
    <location>
        <begin position="7"/>
        <end position="31"/>
    </location>
</feature>
<evidence type="ECO:0000256" key="7">
    <source>
        <dbReference type="SAM" id="Phobius"/>
    </source>
</evidence>
<dbReference type="EMBL" id="JAMQKC010000003">
    <property type="protein sequence ID" value="MDC3416256.1"/>
    <property type="molecule type" value="Genomic_DNA"/>
</dbReference>
<evidence type="ECO:0000256" key="4">
    <source>
        <dbReference type="ARBA" id="ARBA00022692"/>
    </source>
</evidence>
<dbReference type="GO" id="GO:0005886">
    <property type="term" value="C:plasma membrane"/>
    <property type="evidence" value="ECO:0007669"/>
    <property type="project" value="UniProtKB-SubCell"/>
</dbReference>
<dbReference type="PRINTS" id="PR01035">
    <property type="entry name" value="TCRTETA"/>
</dbReference>
<keyword evidence="3" id="KW-1003">Cell membrane</keyword>
<dbReference type="SUPFAM" id="SSF103473">
    <property type="entry name" value="MFS general substrate transporter"/>
    <property type="match status" value="1"/>
</dbReference>
<dbReference type="InterPro" id="IPR001958">
    <property type="entry name" value="Tet-R_TetA/multi-R_MdtG-like"/>
</dbReference>
<feature type="transmembrane region" description="Helical" evidence="7">
    <location>
        <begin position="342"/>
        <end position="365"/>
    </location>
</feature>